<dbReference type="Proteomes" id="UP000295063">
    <property type="component" value="Unassembled WGS sequence"/>
</dbReference>
<name>A0A4R1PY64_9FIRM</name>
<dbReference type="InterPro" id="IPR021530">
    <property type="entry name" value="AllH-like"/>
</dbReference>
<dbReference type="AlphaFoldDB" id="A0A4R1PY64"/>
<gene>
    <name evidence="1" type="ORF">EV210_107170</name>
</gene>
<evidence type="ECO:0000313" key="2">
    <source>
        <dbReference type="Proteomes" id="UP000295063"/>
    </source>
</evidence>
<comment type="caution">
    <text evidence="1">The sequence shown here is derived from an EMBL/GenBank/DDBJ whole genome shotgun (WGS) entry which is preliminary data.</text>
</comment>
<keyword evidence="2" id="KW-1185">Reference proteome</keyword>
<proteinExistence type="predicted"/>
<sequence length="250" mass="26865">MAAALPFSQLGIRTGDRVWVSNSALCVSRIAIDITAIVPWQSVIPGFPMQNEWPLFQQSLSFMKNYIGCSGKSGGLRDLWISGTPCDGGQSLYAVSLRERAKRMLTALREQNVDDAYQAGRSLLGLGNGLTPSGDDFCAALVTVFHMSGSPFGEQHRQLGQQLASAARQQTTFISQEMLELAASGQTRQNISAFLREFTSSSTNSLMRAADKVMAAGCSSGTDWAAGLTAGLEIGKALAQIGREGEMQWM</sequence>
<dbReference type="EMBL" id="SLUI01000007">
    <property type="protein sequence ID" value="TCL36905.1"/>
    <property type="molecule type" value="Genomic_DNA"/>
</dbReference>
<evidence type="ECO:0000313" key="1">
    <source>
        <dbReference type="EMBL" id="TCL36905.1"/>
    </source>
</evidence>
<dbReference type="RefSeq" id="WP_132080549.1">
    <property type="nucleotide sequence ID" value="NZ_SLUI01000007.1"/>
</dbReference>
<protein>
    <submittedName>
        <fullName evidence="1">Uncharacterized protein DUF2877</fullName>
    </submittedName>
</protein>
<dbReference type="OrthoDB" id="4933449at2"/>
<dbReference type="Pfam" id="PF11392">
    <property type="entry name" value="AllH"/>
    <property type="match status" value="1"/>
</dbReference>
<reference evidence="1 2" key="1">
    <citation type="submission" date="2019-03" db="EMBL/GenBank/DDBJ databases">
        <title>Genomic Encyclopedia of Type Strains, Phase IV (KMG-IV): sequencing the most valuable type-strain genomes for metagenomic binning, comparative biology and taxonomic classification.</title>
        <authorList>
            <person name="Goeker M."/>
        </authorList>
    </citation>
    <scope>NUCLEOTIDE SEQUENCE [LARGE SCALE GENOMIC DNA]</scope>
    <source>
        <strain evidence="1 2">DSM 15969</strain>
    </source>
</reference>
<accession>A0A4R1PY64</accession>
<organism evidence="1 2">
    <name type="scientific">Anaerospora hongkongensis</name>
    <dbReference type="NCBI Taxonomy" id="244830"/>
    <lineage>
        <taxon>Bacteria</taxon>
        <taxon>Bacillati</taxon>
        <taxon>Bacillota</taxon>
        <taxon>Negativicutes</taxon>
        <taxon>Selenomonadales</taxon>
        <taxon>Sporomusaceae</taxon>
        <taxon>Anaerospora</taxon>
    </lineage>
</organism>